<evidence type="ECO:0000256" key="2">
    <source>
        <dbReference type="ARBA" id="ARBA00023002"/>
    </source>
</evidence>
<sequence length="2391" mass="262539">MEAGLQSLCPRRGSALGGYHLHGLLSAAARDATKKEGVRRFIWKAFLEPCLHSEPSSGDVEGMISTETSKCGLTGQMPASTKPHLFVFGGHSGKGMLMATEIAVSDRTCAITTISKRGKPAAPGPASAFAQAMAASSVHYMAACDEKDVKAVECLMDWMPPSRQPLPEARFDVNEVMEAVKKEIEGMNEQQLTRALETLQGLKNASQKNQRQIKARLEHKDNCSPEEKTRLQDMRLDLQEKEAAFLELIADLQQKKGEEQKALPNSSEQEVCHVETLLKQMEKELALQKVPSFGAAEAALSGSFMSPCLLEIDLVKYKVRNDDPEDLVNQLWQGPDTAATLPLTLVRSSNSGAGGVLWRRVPAICRCLPLTRVSLALFTSFEAMSEADYYQLIGVGRDATLHEIRSKFRAKVLAEHPDKGGDPKKFQLLNKAYNVLTDQEKRRRYDTTGRAEKSAEEEFVEGFAGGRHHFEPRSKDADEKAIVSLKDRIITGNQTHEEGFAEWLRQRDQQAMVLTDKDFMKTHLFNASELATKINHPGPVQHVLGSPKTDAYGQAMGGAVQVQVKPRPLKKTIDHDEVLVRMLAVPVDDSMVYADLKKTGVCLGMTGVGRVEQAGTRVEDLKPEDAVLVLPKPTKFSSGHPIGTGRTLLTCSEDDLLRIPSEILEQLTPEQICLTPTIVCAYTVLEQFGSKLKPGDSVLINAAHLSASGSALLQLCKLLKLKPLCMLPLPGSPKNLAKGEYGSKAAWAEVDNRAAATPTVRAQYERISEQLVTMGAEEVFPDAVALLRWRDRNQRMLPKLALDGIATRDSCEQLIHCLQSGDKDAQIVVYGHGIAQPLEISPPLLAAWGGRIVGFNISRWVHSLSANAKKMMAVMENVTKLVRANKFVLDTVVYKVGEDACSEAFSRAADASDNTQVVLVFPTLQEELALSAQEQRAEREKQAKHKEEEAAKKKEEEERDRLKADWLNLLFTDQSVAAMSPEGPLPTAHEGGNLDSPNALVIWLGDDSQNEAAAVREVASQVGSAAFVSLAWAQHPAAEAFADFSLKLPEVVDGSFFLRDRQAFENQDLDLLHDVELLGRCLAESIETKLGEFGLSWDKVVILGFGKGAGIALYASLLNIFAQQVAATVLFSRPIVLFPSFLAEKMQALRQTTTGKMKVFAVWGNRNRSTPGTYRQLLAQTMRKAKDVVFTPDTLPDGDHSFDMKSTEPRQSNSDRLLFEPCGHPNDHGSICKADPEAWAVLRLPSVGHQAKDWSWPARSILAQRKLETLQIGSCPREGSKLDQLLLRCKDLWHAANILVDAGYGVGPADMMEAPAGLEGDGVWALVDEGGRPPALRDLKLEGADVRLQVQTSSHVVFAEVSSSPEGGRAEASSAGKRATGGHEEPEVTIRLQAPRLGEASARRWAKVATSGVVSAKEPLKRAANCTVALELVAAGPSDLHGYWIFTAGLFVMVVAPRKSLGSCFCMSDVALESLCGRTAPLERRSLCDAVAGKVDETSGALTVLCRSWAPEAAGSCFYDPATGTGGRIEVFEEDRLVVHRRTDGSELRWKILKMEANPFPAAGTSDEPEEDADDAPEDSKAEPSRRRDAKTARRSDQDTSHSLPRSRSREETKEKQKARAKKAKNIDKEPKESAKAKEKGQQKEKQAVQEKEAVTEHPKEREKRVKERRERDCERDREKARDRQQTDRDREEWRARERQKARERMREEREAERSRERDRDKERNHRDRHKDKSREPSRDREKPRRQLERSHAFDKAAAPKSTSIPAGQSSALPVTATSATSLLAAAAYQARIEPSLPNPEVEHFLSLNSVEPHAAAKLRSLPRALQRSVLERGSLMGARDPSAVLISRVRDIMMSTAHAMPTLPIVSVTLPNGQQVHPGVEALILRFGLDAQCAQQLRQLPLQLQAVAAELPVHEARNPSAFVMAQLQLPRFKQAAAAAKAMQGTIAALFSFHHIGSELAWPLAMGKDPALVTMESQPLTARRLSWADQNASELASTIPQAPEPPPIGDIGEEDDDDEEVDRPGVRTLEMGILLQGYAYRSWVELPSNGQLVEVVGPLPAGIDILVKDEGSPEHPAALWIEAELKDLGVFYHGLLVRIAGGEFAEVVVNLKACVVGPREGRLSRIHHNVELIRALAPEVRAASGEGMSKREALHQRCTLSWHDFLCRLSDGEMDSVFVLCGSTAGNLGAVLRSCTLLGISALCIVGGPSRALLDKAFRFSMVEQKSHWEVAVVPVPADVNPSCAMTALKRTGTKLVGLVAKDATEKPLFDLWDLDLTKNRLAFVFGSDEEDGEAFAEGVEKSLDMLATVPMRRFPVSRHELANLAKPTIEASPGPADTLNLSVTASIVAYERRRQLSAWRSKLRDVHGLSEGSVFRKAAQLMEEDDEDDG</sequence>
<dbReference type="CDD" id="cd06257">
    <property type="entry name" value="DnaJ"/>
    <property type="match status" value="1"/>
</dbReference>
<name>A0A1Q9C391_SYMMI</name>
<feature type="region of interest" description="Disordered" evidence="3">
    <location>
        <begin position="932"/>
        <end position="958"/>
    </location>
</feature>
<dbReference type="PRINTS" id="PR00625">
    <property type="entry name" value="JDOMAIN"/>
</dbReference>
<feature type="domain" description="J" evidence="4">
    <location>
        <begin position="388"/>
        <end position="449"/>
    </location>
</feature>
<dbReference type="PANTHER" id="PTHR43981">
    <property type="entry name" value="ENOYL-[ACYL-CARRIER-PROTEIN] REDUCTASE, MITOCHONDRIAL"/>
    <property type="match status" value="1"/>
</dbReference>
<dbReference type="Pfam" id="PF00226">
    <property type="entry name" value="DnaJ"/>
    <property type="match status" value="1"/>
</dbReference>
<feature type="compositionally biased region" description="Acidic residues" evidence="3">
    <location>
        <begin position="1567"/>
        <end position="1577"/>
    </location>
</feature>
<organism evidence="5 6">
    <name type="scientific">Symbiodinium microadriaticum</name>
    <name type="common">Dinoflagellate</name>
    <name type="synonym">Zooxanthella microadriatica</name>
    <dbReference type="NCBI Taxonomy" id="2951"/>
    <lineage>
        <taxon>Eukaryota</taxon>
        <taxon>Sar</taxon>
        <taxon>Alveolata</taxon>
        <taxon>Dinophyceae</taxon>
        <taxon>Suessiales</taxon>
        <taxon>Symbiodiniaceae</taxon>
        <taxon>Symbiodinium</taxon>
    </lineage>
</organism>
<dbReference type="Gene3D" id="3.40.50.1820">
    <property type="entry name" value="alpha/beta hydrolase"/>
    <property type="match status" value="1"/>
</dbReference>
<evidence type="ECO:0000256" key="1">
    <source>
        <dbReference type="ARBA" id="ARBA00022857"/>
    </source>
</evidence>
<dbReference type="EMBL" id="LSRX01001777">
    <property type="protein sequence ID" value="OLP77386.1"/>
    <property type="molecule type" value="Genomic_DNA"/>
</dbReference>
<dbReference type="InterPro" id="IPR001623">
    <property type="entry name" value="DnaJ_domain"/>
</dbReference>
<dbReference type="SUPFAM" id="SSF53474">
    <property type="entry name" value="alpha/beta-Hydrolases"/>
    <property type="match status" value="1"/>
</dbReference>
<dbReference type="SUPFAM" id="SSF75217">
    <property type="entry name" value="alpha/beta knot"/>
    <property type="match status" value="1"/>
</dbReference>
<dbReference type="GO" id="GO:0016491">
    <property type="term" value="F:oxidoreductase activity"/>
    <property type="evidence" value="ECO:0007669"/>
    <property type="project" value="UniProtKB-KW"/>
</dbReference>
<feature type="compositionally biased region" description="Basic and acidic residues" evidence="3">
    <location>
        <begin position="1608"/>
        <end position="1618"/>
    </location>
</feature>
<dbReference type="PROSITE" id="PS50076">
    <property type="entry name" value="DNAJ_2"/>
    <property type="match status" value="1"/>
</dbReference>
<evidence type="ECO:0000313" key="6">
    <source>
        <dbReference type="Proteomes" id="UP000186817"/>
    </source>
</evidence>
<dbReference type="InterPro" id="IPR011032">
    <property type="entry name" value="GroES-like_sf"/>
</dbReference>
<dbReference type="InterPro" id="IPR029058">
    <property type="entry name" value="AB_hydrolase_fold"/>
</dbReference>
<dbReference type="InterPro" id="IPR051034">
    <property type="entry name" value="Mito_Enoyl-ACP_Reductase"/>
</dbReference>
<dbReference type="PROSITE" id="PS00636">
    <property type="entry name" value="DNAJ_1"/>
    <property type="match status" value="1"/>
</dbReference>
<dbReference type="SMART" id="SM00271">
    <property type="entry name" value="DnaJ"/>
    <property type="match status" value="1"/>
</dbReference>
<evidence type="ECO:0000259" key="4">
    <source>
        <dbReference type="PROSITE" id="PS50076"/>
    </source>
</evidence>
<dbReference type="Gene3D" id="1.10.287.110">
    <property type="entry name" value="DnaJ domain"/>
    <property type="match status" value="1"/>
</dbReference>
<dbReference type="OrthoDB" id="7482721at2759"/>
<dbReference type="SUPFAM" id="SSF50129">
    <property type="entry name" value="GroES-like"/>
    <property type="match status" value="1"/>
</dbReference>
<evidence type="ECO:0000313" key="5">
    <source>
        <dbReference type="EMBL" id="OLP77386.1"/>
    </source>
</evidence>
<keyword evidence="6" id="KW-1185">Reference proteome</keyword>
<dbReference type="InterPro" id="IPR018253">
    <property type="entry name" value="DnaJ_domain_CS"/>
</dbReference>
<feature type="region of interest" description="Disordered" evidence="3">
    <location>
        <begin position="1559"/>
        <end position="1772"/>
    </location>
</feature>
<feature type="region of interest" description="Disordered" evidence="3">
    <location>
        <begin position="1993"/>
        <end position="2021"/>
    </location>
</feature>
<comment type="caution">
    <text evidence="5">The sequence shown here is derived from an EMBL/GenBank/DDBJ whole genome shotgun (WGS) entry which is preliminary data.</text>
</comment>
<proteinExistence type="predicted"/>
<dbReference type="Proteomes" id="UP000186817">
    <property type="component" value="Unassembled WGS sequence"/>
</dbReference>
<keyword evidence="2" id="KW-0560">Oxidoreductase</keyword>
<dbReference type="GO" id="GO:0006631">
    <property type="term" value="P:fatty acid metabolic process"/>
    <property type="evidence" value="ECO:0007669"/>
    <property type="project" value="TreeGrafter"/>
</dbReference>
<feature type="compositionally biased region" description="Basic and acidic residues" evidence="3">
    <location>
        <begin position="1578"/>
        <end position="1600"/>
    </location>
</feature>
<accession>A0A1Q9C391</accession>
<dbReference type="Gene3D" id="3.40.50.720">
    <property type="entry name" value="NAD(P)-binding Rossmann-like Domain"/>
    <property type="match status" value="2"/>
</dbReference>
<gene>
    <name evidence="5" type="primary">nipblb</name>
    <name evidence="5" type="ORF">AK812_SmicGene42557</name>
</gene>
<dbReference type="PANTHER" id="PTHR43981:SF2">
    <property type="entry name" value="ENOYL-[ACYL-CARRIER-PROTEIN] REDUCTASE, MITOCHONDRIAL"/>
    <property type="match status" value="1"/>
</dbReference>
<dbReference type="InterPro" id="IPR036869">
    <property type="entry name" value="J_dom_sf"/>
</dbReference>
<protein>
    <submittedName>
        <fullName evidence="5">Nipped-B-like protein B</fullName>
    </submittedName>
</protein>
<dbReference type="GO" id="GO:0005739">
    <property type="term" value="C:mitochondrion"/>
    <property type="evidence" value="ECO:0007669"/>
    <property type="project" value="TreeGrafter"/>
</dbReference>
<feature type="region of interest" description="Disordered" evidence="3">
    <location>
        <begin position="1361"/>
        <end position="1385"/>
    </location>
</feature>
<evidence type="ECO:0000256" key="3">
    <source>
        <dbReference type="SAM" id="MobiDB-lite"/>
    </source>
</evidence>
<feature type="compositionally biased region" description="Basic and acidic residues" evidence="3">
    <location>
        <begin position="935"/>
        <end position="958"/>
    </location>
</feature>
<feature type="compositionally biased region" description="Basic and acidic residues" evidence="3">
    <location>
        <begin position="1625"/>
        <end position="1755"/>
    </location>
</feature>
<keyword evidence="1" id="KW-0521">NADP</keyword>
<dbReference type="InterPro" id="IPR029028">
    <property type="entry name" value="Alpha/beta_knot_MTases"/>
</dbReference>
<dbReference type="Gene3D" id="3.40.1280.10">
    <property type="match status" value="1"/>
</dbReference>
<feature type="compositionally biased region" description="Acidic residues" evidence="3">
    <location>
        <begin position="2011"/>
        <end position="2021"/>
    </location>
</feature>
<dbReference type="InterPro" id="IPR029026">
    <property type="entry name" value="tRNA_m1G_MTases_N"/>
</dbReference>
<dbReference type="Gene3D" id="3.90.180.10">
    <property type="entry name" value="Medium-chain alcohol dehydrogenases, catalytic domain"/>
    <property type="match status" value="1"/>
</dbReference>
<dbReference type="SUPFAM" id="SSF46565">
    <property type="entry name" value="Chaperone J-domain"/>
    <property type="match status" value="1"/>
</dbReference>
<reference evidence="5 6" key="1">
    <citation type="submission" date="2016-02" db="EMBL/GenBank/DDBJ databases">
        <title>Genome analysis of coral dinoflagellate symbionts highlights evolutionary adaptations to a symbiotic lifestyle.</title>
        <authorList>
            <person name="Aranda M."/>
            <person name="Li Y."/>
            <person name="Liew Y.J."/>
            <person name="Baumgarten S."/>
            <person name="Simakov O."/>
            <person name="Wilson M."/>
            <person name="Piel J."/>
            <person name="Ashoor H."/>
            <person name="Bougouffa S."/>
            <person name="Bajic V.B."/>
            <person name="Ryu T."/>
            <person name="Ravasi T."/>
            <person name="Bayer T."/>
            <person name="Micklem G."/>
            <person name="Kim H."/>
            <person name="Bhak J."/>
            <person name="Lajeunesse T.C."/>
            <person name="Voolstra C.R."/>
        </authorList>
    </citation>
    <scope>NUCLEOTIDE SEQUENCE [LARGE SCALE GENOMIC DNA]</scope>
    <source>
        <strain evidence="5 6">CCMP2467</strain>
    </source>
</reference>